<dbReference type="RefSeq" id="WP_146686140.1">
    <property type="nucleotide sequence ID" value="NZ_LT629750.1"/>
</dbReference>
<dbReference type="InterPro" id="IPR051397">
    <property type="entry name" value="Zn-ADH-like_protein"/>
</dbReference>
<gene>
    <name evidence="2" type="ORF">SAMN05444158_0420</name>
</gene>
<evidence type="ECO:0000313" key="2">
    <source>
        <dbReference type="EMBL" id="SDR92084.1"/>
    </source>
</evidence>
<name>A0A1H1MZ96_9BRAD</name>
<dbReference type="PANTHER" id="PTHR43677:SF4">
    <property type="entry name" value="QUINONE OXIDOREDUCTASE-LIKE PROTEIN 2"/>
    <property type="match status" value="1"/>
</dbReference>
<sequence length="326" mass="34209">MPKAVVCRELGPPESLRLETFASSPLAAGQVRVAVHAAGINFPDILMAAGEYQLKPELPFTPGVEAAGEVIEVDRGAAGVAIGDKVIVKLRHGGYADEAVVTPGQLTPLPSTFDYAEGATFLAAHGTAYHALVDRGQLQRGEVLLVHGAGGGVGLAAVEIGKLLGATVIAAASSEEKLAIVRAKGADHLVLYTHEPFRDAVKRITDGRGVDVVFDPVGGEIFENSVRCIAWGARLLVIGFTGGIGLARTNLLLIKGASVLGVRAGEAVRKNPALGEARIKALLGWAEEGKVRPNISDRLPLEHYAQAMRLLIDRKAIGRVALITRL</sequence>
<dbReference type="InterPro" id="IPR013149">
    <property type="entry name" value="ADH-like_C"/>
</dbReference>
<dbReference type="InterPro" id="IPR036291">
    <property type="entry name" value="NAD(P)-bd_dom_sf"/>
</dbReference>
<dbReference type="Proteomes" id="UP000243904">
    <property type="component" value="Chromosome I"/>
</dbReference>
<dbReference type="SMART" id="SM00829">
    <property type="entry name" value="PKS_ER"/>
    <property type="match status" value="1"/>
</dbReference>
<reference evidence="3" key="1">
    <citation type="submission" date="2016-10" db="EMBL/GenBank/DDBJ databases">
        <authorList>
            <person name="Varghese N."/>
            <person name="Submissions S."/>
        </authorList>
    </citation>
    <scope>NUCLEOTIDE SEQUENCE [LARGE SCALE GENOMIC DNA]</scope>
    <source>
        <strain evidence="3">GAS369</strain>
    </source>
</reference>
<evidence type="ECO:0000259" key="1">
    <source>
        <dbReference type="SMART" id="SM00829"/>
    </source>
</evidence>
<dbReference type="Pfam" id="PF08240">
    <property type="entry name" value="ADH_N"/>
    <property type="match status" value="1"/>
</dbReference>
<dbReference type="EMBL" id="LT629750">
    <property type="protein sequence ID" value="SDR92084.1"/>
    <property type="molecule type" value="Genomic_DNA"/>
</dbReference>
<dbReference type="CDD" id="cd08241">
    <property type="entry name" value="QOR1"/>
    <property type="match status" value="1"/>
</dbReference>
<dbReference type="Gene3D" id="3.90.180.10">
    <property type="entry name" value="Medium-chain alcohol dehydrogenases, catalytic domain"/>
    <property type="match status" value="1"/>
</dbReference>
<dbReference type="InterPro" id="IPR020843">
    <property type="entry name" value="ER"/>
</dbReference>
<dbReference type="Pfam" id="PF00107">
    <property type="entry name" value="ADH_zinc_N"/>
    <property type="match status" value="1"/>
</dbReference>
<dbReference type="Gene3D" id="3.40.50.720">
    <property type="entry name" value="NAD(P)-binding Rossmann-like Domain"/>
    <property type="match status" value="1"/>
</dbReference>
<feature type="domain" description="Enoyl reductase (ER)" evidence="1">
    <location>
        <begin position="11"/>
        <end position="322"/>
    </location>
</feature>
<dbReference type="AlphaFoldDB" id="A0A1H1MZ96"/>
<keyword evidence="3" id="KW-1185">Reference proteome</keyword>
<dbReference type="InterPro" id="IPR013154">
    <property type="entry name" value="ADH-like_N"/>
</dbReference>
<dbReference type="SUPFAM" id="SSF51735">
    <property type="entry name" value="NAD(P)-binding Rossmann-fold domains"/>
    <property type="match status" value="1"/>
</dbReference>
<organism evidence="2 3">
    <name type="scientific">Bradyrhizobium canariense</name>
    <dbReference type="NCBI Taxonomy" id="255045"/>
    <lineage>
        <taxon>Bacteria</taxon>
        <taxon>Pseudomonadati</taxon>
        <taxon>Pseudomonadota</taxon>
        <taxon>Alphaproteobacteria</taxon>
        <taxon>Hyphomicrobiales</taxon>
        <taxon>Nitrobacteraceae</taxon>
        <taxon>Bradyrhizobium</taxon>
    </lineage>
</organism>
<dbReference type="PANTHER" id="PTHR43677">
    <property type="entry name" value="SHORT-CHAIN DEHYDROGENASE/REDUCTASE"/>
    <property type="match status" value="1"/>
</dbReference>
<dbReference type="InterPro" id="IPR011032">
    <property type="entry name" value="GroES-like_sf"/>
</dbReference>
<dbReference type="SUPFAM" id="SSF50129">
    <property type="entry name" value="GroES-like"/>
    <property type="match status" value="1"/>
</dbReference>
<dbReference type="GO" id="GO:0016491">
    <property type="term" value="F:oxidoreductase activity"/>
    <property type="evidence" value="ECO:0007669"/>
    <property type="project" value="InterPro"/>
</dbReference>
<evidence type="ECO:0000313" key="3">
    <source>
        <dbReference type="Proteomes" id="UP000243904"/>
    </source>
</evidence>
<proteinExistence type="predicted"/>
<protein>
    <submittedName>
        <fullName evidence="2">NADPH2:quinone reductase</fullName>
    </submittedName>
</protein>
<accession>A0A1H1MZ96</accession>